<evidence type="ECO:0000313" key="5">
    <source>
        <dbReference type="Proteomes" id="UP000008827"/>
    </source>
</evidence>
<reference evidence="3 4" key="1">
    <citation type="journal article" date="2010" name="Nature">
        <title>Genome sequence of the palaeopolyploid soybean.</title>
        <authorList>
            <person name="Schmutz J."/>
            <person name="Cannon S.B."/>
            <person name="Schlueter J."/>
            <person name="Ma J."/>
            <person name="Mitros T."/>
            <person name="Nelson W."/>
            <person name="Hyten D.L."/>
            <person name="Song Q."/>
            <person name="Thelen J.J."/>
            <person name="Cheng J."/>
            <person name="Xu D."/>
            <person name="Hellsten U."/>
            <person name="May G.D."/>
            <person name="Yu Y."/>
            <person name="Sakurai T."/>
            <person name="Umezawa T."/>
            <person name="Bhattacharyya M.K."/>
            <person name="Sandhu D."/>
            <person name="Valliyodan B."/>
            <person name="Lindquist E."/>
            <person name="Peto M."/>
            <person name="Grant D."/>
            <person name="Shu S."/>
            <person name="Goodstein D."/>
            <person name="Barry K."/>
            <person name="Futrell-Griggs M."/>
            <person name="Abernathy B."/>
            <person name="Du J."/>
            <person name="Tian Z."/>
            <person name="Zhu L."/>
            <person name="Gill N."/>
            <person name="Joshi T."/>
            <person name="Libault M."/>
            <person name="Sethuraman A."/>
            <person name="Zhang X.-C."/>
            <person name="Shinozaki K."/>
            <person name="Nguyen H.T."/>
            <person name="Wing R.A."/>
            <person name="Cregan P."/>
            <person name="Specht J."/>
            <person name="Grimwood J."/>
            <person name="Rokhsar D."/>
            <person name="Stacey G."/>
            <person name="Shoemaker R.C."/>
            <person name="Jackson S.A."/>
        </authorList>
    </citation>
    <scope>NUCLEOTIDE SEQUENCE</scope>
    <source>
        <strain evidence="4">cv. Williams 82</strain>
        <tissue evidence="3">Callus</tissue>
    </source>
</reference>
<dbReference type="GO" id="GO:0000978">
    <property type="term" value="F:RNA polymerase II cis-regulatory region sequence-specific DNA binding"/>
    <property type="evidence" value="ECO:0000318"/>
    <property type="project" value="GO_Central"/>
</dbReference>
<dbReference type="Pfam" id="PF01486">
    <property type="entry name" value="K-box"/>
    <property type="match status" value="1"/>
</dbReference>
<dbReference type="PROSITE" id="PS51297">
    <property type="entry name" value="K_BOX"/>
    <property type="match status" value="1"/>
</dbReference>
<dbReference type="EnsemblPlants" id="KRH33491">
    <property type="protein sequence ID" value="KRH33491"/>
    <property type="gene ID" value="GLYMA_10G126400"/>
</dbReference>
<dbReference type="InterPro" id="IPR002487">
    <property type="entry name" value="TF_Kbox"/>
</dbReference>
<protein>
    <recommendedName>
        <fullName evidence="2">K-box domain-containing protein</fullName>
    </recommendedName>
</protein>
<dbReference type="Gramene" id="KRH33491">
    <property type="protein sequence ID" value="KRH33491"/>
    <property type="gene ID" value="GLYMA_10G126400"/>
</dbReference>
<keyword evidence="1" id="KW-0175">Coiled coil</keyword>
<accession>K7LJ21</accession>
<reference evidence="3" key="3">
    <citation type="submission" date="2018-07" db="EMBL/GenBank/DDBJ databases">
        <title>WGS assembly of Glycine max.</title>
        <authorList>
            <person name="Schmutz J."/>
            <person name="Cannon S."/>
            <person name="Schlueter J."/>
            <person name="Ma J."/>
            <person name="Mitros T."/>
            <person name="Nelson W."/>
            <person name="Hyten D."/>
            <person name="Song Q."/>
            <person name="Thelen J."/>
            <person name="Cheng J."/>
            <person name="Xu D."/>
            <person name="Hellsten U."/>
            <person name="May G."/>
            <person name="Yu Y."/>
            <person name="Sakurai T."/>
            <person name="Umezawa T."/>
            <person name="Bhattacharyya M."/>
            <person name="Sandhu D."/>
            <person name="Valliyodan B."/>
            <person name="Lindquist E."/>
            <person name="Peto M."/>
            <person name="Grant D."/>
            <person name="Shu S."/>
            <person name="Goodstein D."/>
            <person name="Barry K."/>
            <person name="Futrell-Griggs M."/>
            <person name="Abernathy B."/>
            <person name="Du J."/>
            <person name="Tian Z."/>
            <person name="Zhu L."/>
            <person name="Gill N."/>
            <person name="Joshi T."/>
            <person name="Libault M."/>
            <person name="Sethuraman A."/>
            <person name="Zhang X."/>
            <person name="Shinozaki K."/>
            <person name="Nguyen H."/>
            <person name="Wing R."/>
            <person name="Cregan P."/>
            <person name="Specht J."/>
            <person name="Grimwood J."/>
            <person name="Rokhsar D."/>
            <person name="Stacey G."/>
            <person name="Shoemaker R."/>
            <person name="Jackson S."/>
        </authorList>
    </citation>
    <scope>NUCLEOTIDE SEQUENCE</scope>
    <source>
        <tissue evidence="3">Callus</tissue>
    </source>
</reference>
<gene>
    <name evidence="3" type="ORF">GLYMA_10G126400</name>
</gene>
<dbReference type="GO" id="GO:0006357">
    <property type="term" value="P:regulation of transcription by RNA polymerase II"/>
    <property type="evidence" value="ECO:0000318"/>
    <property type="project" value="GO_Central"/>
</dbReference>
<evidence type="ECO:0000256" key="1">
    <source>
        <dbReference type="SAM" id="Coils"/>
    </source>
</evidence>
<dbReference type="eggNOG" id="KOG0014">
    <property type="taxonomic scope" value="Eukaryota"/>
</dbReference>
<keyword evidence="5" id="KW-1185">Reference proteome</keyword>
<dbReference type="GO" id="GO:0000981">
    <property type="term" value="F:DNA-binding transcription factor activity, RNA polymerase II-specific"/>
    <property type="evidence" value="ECO:0000318"/>
    <property type="project" value="GO_Central"/>
</dbReference>
<dbReference type="GO" id="GO:0005634">
    <property type="term" value="C:nucleus"/>
    <property type="evidence" value="ECO:0007669"/>
    <property type="project" value="InterPro"/>
</dbReference>
<dbReference type="PANTHER" id="PTHR48019">
    <property type="entry name" value="SERUM RESPONSE FACTOR HOMOLOG"/>
    <property type="match status" value="1"/>
</dbReference>
<reference evidence="4" key="2">
    <citation type="submission" date="2018-02" db="UniProtKB">
        <authorList>
            <consortium name="EnsemblPlants"/>
        </authorList>
    </citation>
    <scope>IDENTIFICATION</scope>
    <source>
        <strain evidence="4">Williams 82</strain>
    </source>
</reference>
<dbReference type="AlphaFoldDB" id="K7LJ21"/>
<evidence type="ECO:0000313" key="3">
    <source>
        <dbReference type="EMBL" id="KRH33491.1"/>
    </source>
</evidence>
<evidence type="ECO:0000313" key="4">
    <source>
        <dbReference type="EnsemblPlants" id="KRH33491"/>
    </source>
</evidence>
<dbReference type="EMBL" id="CM000843">
    <property type="protein sequence ID" value="KRH33491.1"/>
    <property type="molecule type" value="Genomic_DNA"/>
</dbReference>
<dbReference type="SMR" id="K7LJ21"/>
<feature type="coiled-coil region" evidence="1">
    <location>
        <begin position="66"/>
        <end position="93"/>
    </location>
</feature>
<name>K7LJ21_SOYBN</name>
<proteinExistence type="predicted"/>
<dbReference type="InParanoid" id="K7LJ21"/>
<dbReference type="HOGENOM" id="CLU_1589340_0_0_1"/>
<organism evidence="3">
    <name type="scientific">Glycine max</name>
    <name type="common">Soybean</name>
    <name type="synonym">Glycine hispida</name>
    <dbReference type="NCBI Taxonomy" id="3847"/>
    <lineage>
        <taxon>Eukaryota</taxon>
        <taxon>Viridiplantae</taxon>
        <taxon>Streptophyta</taxon>
        <taxon>Embryophyta</taxon>
        <taxon>Tracheophyta</taxon>
        <taxon>Spermatophyta</taxon>
        <taxon>Magnoliopsida</taxon>
        <taxon>eudicotyledons</taxon>
        <taxon>Gunneridae</taxon>
        <taxon>Pentapetalae</taxon>
        <taxon>rosids</taxon>
        <taxon>fabids</taxon>
        <taxon>Fabales</taxon>
        <taxon>Fabaceae</taxon>
        <taxon>Papilionoideae</taxon>
        <taxon>50 kb inversion clade</taxon>
        <taxon>NPAAA clade</taxon>
        <taxon>indigoferoid/millettioid clade</taxon>
        <taxon>Phaseoleae</taxon>
        <taxon>Glycine</taxon>
        <taxon>Glycine subgen. Soja</taxon>
    </lineage>
</organism>
<sequence length="168" mass="19675">MRRPPAEGTTKTIERYHHSSLTPQDEYIECETQSWYQEVSKLKAKYDSLQRTQRHLLGEDLGPLNIKELQNLKKQLERALTQARQRKAQVLLDRYLAQYTLVYMAASKCNRVPWEAAKRIGAHFQQGSERYHICFAAKSRNIDKLYNHKCYIKSLGGLEGKKKIIDYT</sequence>
<dbReference type="InterPro" id="IPR050142">
    <property type="entry name" value="MADS-box/MEF2_TF"/>
</dbReference>
<dbReference type="PaxDb" id="3847-GLYMA10G25381.1"/>
<dbReference type="Proteomes" id="UP000008827">
    <property type="component" value="Chromosome 10"/>
</dbReference>
<feature type="domain" description="K-box" evidence="2">
    <location>
        <begin position="32"/>
        <end position="130"/>
    </location>
</feature>
<evidence type="ECO:0000259" key="2">
    <source>
        <dbReference type="PROSITE" id="PS51297"/>
    </source>
</evidence>